<proteinExistence type="predicted"/>
<keyword evidence="1" id="KW-0732">Signal</keyword>
<dbReference type="Proteomes" id="UP001157440">
    <property type="component" value="Unassembled WGS sequence"/>
</dbReference>
<evidence type="ECO:0000256" key="1">
    <source>
        <dbReference type="SAM" id="SignalP"/>
    </source>
</evidence>
<dbReference type="SUPFAM" id="SSF53474">
    <property type="entry name" value="alpha/beta-Hydrolases"/>
    <property type="match status" value="1"/>
</dbReference>
<dbReference type="CDD" id="cd12807">
    <property type="entry name" value="Esterase_713"/>
    <property type="match status" value="1"/>
</dbReference>
<dbReference type="PANTHER" id="PTHR43194:SF5">
    <property type="entry name" value="PIMELOYL-[ACYL-CARRIER PROTEIN] METHYL ESTER ESTERASE"/>
    <property type="match status" value="1"/>
</dbReference>
<dbReference type="InterPro" id="IPR050228">
    <property type="entry name" value="Carboxylesterase_BioH"/>
</dbReference>
<dbReference type="InterPro" id="IPR029058">
    <property type="entry name" value="AB_hydrolase_fold"/>
</dbReference>
<dbReference type="PANTHER" id="PTHR43194">
    <property type="entry name" value="HYDROLASE ALPHA/BETA FOLD FAMILY"/>
    <property type="match status" value="1"/>
</dbReference>
<keyword evidence="3" id="KW-1185">Reference proteome</keyword>
<dbReference type="Gene3D" id="3.40.50.1820">
    <property type="entry name" value="alpha/beta hydrolase"/>
    <property type="match status" value="1"/>
</dbReference>
<comment type="caution">
    <text evidence="2">The sequence shown here is derived from an EMBL/GenBank/DDBJ whole genome shotgun (WGS) entry which is preliminary data.</text>
</comment>
<accession>A0AA37TNT8</accession>
<dbReference type="AlphaFoldDB" id="A0AA37TNT8"/>
<evidence type="ECO:0000313" key="2">
    <source>
        <dbReference type="EMBL" id="GLS71748.1"/>
    </source>
</evidence>
<organism evidence="2 3">
    <name type="scientific">Methylobacterium tardum</name>
    <dbReference type="NCBI Taxonomy" id="374432"/>
    <lineage>
        <taxon>Bacteria</taxon>
        <taxon>Pseudomonadati</taxon>
        <taxon>Pseudomonadota</taxon>
        <taxon>Alphaproteobacteria</taxon>
        <taxon>Hyphomicrobiales</taxon>
        <taxon>Methylobacteriaceae</taxon>
        <taxon>Methylobacterium</taxon>
    </lineage>
</organism>
<feature type="chain" id="PRO_5041203286" evidence="1">
    <location>
        <begin position="47"/>
        <end position="368"/>
    </location>
</feature>
<sequence length="368" mass="39471">MWSGRTVRGETEYSMPGLSVPALGRARRIAGALVAAMLIAGGPASAADPAPGPLTIAEQGSFFVGGRDVQSDTLSTLPAYAPSGTISVDQIYVRYQIPVSAGRPPLVLIHGCCLTGKTWETTPDGRMGWDEFFVRHGFPTYVIDQAWRGRSAASPAQINAVKAGRADPNSLPAVFSAGREPAWAIFRFGPEYPKVFPDMQFPLEAQGEFWKQMVPDWSASLPVPNPTVPALSDLAKRLKGAVLISHSQSGIYPFQTAALDRSGIRAIVAIEPAACPDPAKDDLSPYKDLPILVLFGDYVDASPRWAPRLKQCRGFVAAANAAGGRAELILLPEIGIHGNSHMLMQDKNSLDIADWLSGWIDKRAPGKS</sequence>
<feature type="signal peptide" evidence="1">
    <location>
        <begin position="1"/>
        <end position="46"/>
    </location>
</feature>
<gene>
    <name evidence="2" type="ORF">GCM10007890_37610</name>
</gene>
<name>A0AA37TNT8_9HYPH</name>
<evidence type="ECO:0000313" key="3">
    <source>
        <dbReference type="Proteomes" id="UP001157440"/>
    </source>
</evidence>
<dbReference type="EMBL" id="BSPL01000019">
    <property type="protein sequence ID" value="GLS71748.1"/>
    <property type="molecule type" value="Genomic_DNA"/>
</dbReference>
<reference evidence="3" key="1">
    <citation type="journal article" date="2019" name="Int. J. Syst. Evol. Microbiol.">
        <title>The Global Catalogue of Microorganisms (GCM) 10K type strain sequencing project: providing services to taxonomists for standard genome sequencing and annotation.</title>
        <authorList>
            <consortium name="The Broad Institute Genomics Platform"/>
            <consortium name="The Broad Institute Genome Sequencing Center for Infectious Disease"/>
            <person name="Wu L."/>
            <person name="Ma J."/>
        </authorList>
    </citation>
    <scope>NUCLEOTIDE SEQUENCE [LARGE SCALE GENOMIC DNA]</scope>
    <source>
        <strain evidence="3">NBRC 103632</strain>
    </source>
</reference>
<protein>
    <submittedName>
        <fullName evidence="2">Esterase</fullName>
    </submittedName>
</protein>